<name>A0ACC2SKN6_9FUNG</name>
<accession>A0ACC2SKN6</accession>
<comment type="caution">
    <text evidence="1">The sequence shown here is derived from an EMBL/GenBank/DDBJ whole genome shotgun (WGS) entry which is preliminary data.</text>
</comment>
<gene>
    <name evidence="1" type="ORF">DSO57_1006002</name>
</gene>
<reference evidence="1" key="1">
    <citation type="submission" date="2022-04" db="EMBL/GenBank/DDBJ databases">
        <title>Genome of the entomopathogenic fungus Entomophthora muscae.</title>
        <authorList>
            <person name="Elya C."/>
            <person name="Lovett B.R."/>
            <person name="Lee E."/>
            <person name="Macias A.M."/>
            <person name="Hajek A.E."/>
            <person name="De Bivort B.L."/>
            <person name="Kasson M.T."/>
            <person name="De Fine Licht H.H."/>
            <person name="Stajich J.E."/>
        </authorList>
    </citation>
    <scope>NUCLEOTIDE SEQUENCE</scope>
    <source>
        <strain evidence="1">Berkeley</strain>
    </source>
</reference>
<dbReference type="EMBL" id="QTSX02004987">
    <property type="protein sequence ID" value="KAJ9062880.1"/>
    <property type="molecule type" value="Genomic_DNA"/>
</dbReference>
<organism evidence="1 2">
    <name type="scientific">Entomophthora muscae</name>
    <dbReference type="NCBI Taxonomy" id="34485"/>
    <lineage>
        <taxon>Eukaryota</taxon>
        <taxon>Fungi</taxon>
        <taxon>Fungi incertae sedis</taxon>
        <taxon>Zoopagomycota</taxon>
        <taxon>Entomophthoromycotina</taxon>
        <taxon>Entomophthoromycetes</taxon>
        <taxon>Entomophthorales</taxon>
        <taxon>Entomophthoraceae</taxon>
        <taxon>Entomophthora</taxon>
    </lineage>
</organism>
<sequence length="156" mass="17336">MSIIRIQYHYKRVDPLKQGQPKKDNKPNHHTGMVKVDLKLFKGTVDPNLSTPLGNPPTPGNIPRSSPKSLGPGEVLVIRAQLANLYLLQVTYTNPFHSKKIQLSRSQLSNHIPTHASFDSGQKVHVLGWARALAKNTGTAGLMPVKYGRWGSRAWE</sequence>
<evidence type="ECO:0000313" key="2">
    <source>
        <dbReference type="Proteomes" id="UP001165960"/>
    </source>
</evidence>
<protein>
    <submittedName>
        <fullName evidence="1">Uncharacterized protein</fullName>
    </submittedName>
</protein>
<keyword evidence="2" id="KW-1185">Reference proteome</keyword>
<dbReference type="Proteomes" id="UP001165960">
    <property type="component" value="Unassembled WGS sequence"/>
</dbReference>
<proteinExistence type="predicted"/>
<evidence type="ECO:0000313" key="1">
    <source>
        <dbReference type="EMBL" id="KAJ9062880.1"/>
    </source>
</evidence>